<dbReference type="InterPro" id="IPR018553">
    <property type="entry name" value="E2_Ub-conjug_enz"/>
</dbReference>
<keyword evidence="1" id="KW-0862">Zinc</keyword>
<feature type="compositionally biased region" description="Low complexity" evidence="2">
    <location>
        <begin position="204"/>
        <end position="223"/>
    </location>
</feature>
<dbReference type="InterPro" id="IPR057668">
    <property type="entry name" value="E2_Ub-conjug_enz_C"/>
</dbReference>
<organism evidence="4 5">
    <name type="scientific">Nannochloropsis salina CCMP1776</name>
    <dbReference type="NCBI Taxonomy" id="1027361"/>
    <lineage>
        <taxon>Eukaryota</taxon>
        <taxon>Sar</taxon>
        <taxon>Stramenopiles</taxon>
        <taxon>Ochrophyta</taxon>
        <taxon>Eustigmatophyceae</taxon>
        <taxon>Eustigmatales</taxon>
        <taxon>Monodopsidaceae</taxon>
        <taxon>Microchloropsis</taxon>
        <taxon>Microchloropsis salina</taxon>
    </lineage>
</organism>
<keyword evidence="1" id="KW-0479">Metal-binding</keyword>
<dbReference type="OrthoDB" id="406045at2759"/>
<dbReference type="AlphaFoldDB" id="A0A4D9DBV6"/>
<name>A0A4D9DBV6_9STRA</name>
<feature type="compositionally biased region" description="Low complexity" evidence="2">
    <location>
        <begin position="65"/>
        <end position="82"/>
    </location>
</feature>
<feature type="region of interest" description="Disordered" evidence="2">
    <location>
        <begin position="204"/>
        <end position="232"/>
    </location>
</feature>
<dbReference type="PROSITE" id="PS50119">
    <property type="entry name" value="ZF_BBOX"/>
    <property type="match status" value="1"/>
</dbReference>
<evidence type="ECO:0000259" key="3">
    <source>
        <dbReference type="PROSITE" id="PS50119"/>
    </source>
</evidence>
<evidence type="ECO:0000256" key="2">
    <source>
        <dbReference type="SAM" id="MobiDB-lite"/>
    </source>
</evidence>
<feature type="domain" description="B box-type" evidence="3">
    <location>
        <begin position="87"/>
        <end position="133"/>
    </location>
</feature>
<evidence type="ECO:0000313" key="4">
    <source>
        <dbReference type="EMBL" id="TFJ87887.1"/>
    </source>
</evidence>
<dbReference type="PANTHER" id="PTHR31560">
    <property type="entry name" value="UPF0652 PROTEIN C16A11.03C-RELATED"/>
    <property type="match status" value="1"/>
</dbReference>
<evidence type="ECO:0000256" key="1">
    <source>
        <dbReference type="PROSITE-ProRule" id="PRU00024"/>
    </source>
</evidence>
<comment type="caution">
    <text evidence="4">The sequence shown here is derived from an EMBL/GenBank/DDBJ whole genome shotgun (WGS) entry which is preliminary data.</text>
</comment>
<dbReference type="EMBL" id="SDOX01000005">
    <property type="protein sequence ID" value="TFJ87887.1"/>
    <property type="molecule type" value="Genomic_DNA"/>
</dbReference>
<dbReference type="Pfam" id="PF09418">
    <property type="entry name" value="DUF2009"/>
    <property type="match status" value="1"/>
</dbReference>
<sequence length="695" mass="77497">MASPMDQAGGSRNMNAVVGNSGMEVTEEEMGGHNERERQEGHPDPAAPNPEVEDRSGSSHESDGESSGAEASPSQSPLLELATPAPLPEGVCEECECDPALWVCDTCEMDLCTMCFDVLHRKGKRALHRKRPRESMAVQETAFSNGDGGVTPPTPHTIPHVLTLTEQVSSSSTASSNSNSGAGSAPSKKSSNFPTFNFWSSSPSSSSSTSPPLPVHPCQLPPLGSSQSMRDRAKSIPLRLSFEQRKTLHLVQATLTACDYTARVDRHFKSLPHREQAQLKQITGVLQALVLSEDYAKGRVLVEEQDYERHALFFQRCFEVARRHKIMNPEKMRGAYGKLSYLLQDALSPALRRHLHVHVVGRLQTVYALLEEKDGLRLLDDPLIHTATQEILPDKRKSRAQIQQEIKRKERAIETFVRAYTTPCLEAEDIRLCLYSICDNNSFLNSNRLPIDKMIAYLLQYFSSSKVEPGYSLSILQGQAGARLTHSHERQFNFALQSLTLWREITDDMFRFWCLAEEDLLSSQGPPYTLRDTGQGLHRVQHCPRTYHAMQDLLHKTQRRVGSWVGSSVIHLGDHNVPNALMFIDKYTQVPRILAPIVQCLEQIEVIVEEDEGVRNLVNRNYKGLATLKKDILYDFFKTAFDGSGGDNFYDAGSCIDGRLTSAWNWCSQLSSKPFYPIFKLTGFASFDSGVGPGG</sequence>
<dbReference type="PANTHER" id="PTHR31560:SF0">
    <property type="entry name" value="UPF0652 PROTEIN C22H10.08"/>
    <property type="match status" value="1"/>
</dbReference>
<protein>
    <recommendedName>
        <fullName evidence="3">B box-type domain-containing protein</fullName>
    </recommendedName>
</protein>
<dbReference type="Proteomes" id="UP000355283">
    <property type="component" value="Unassembled WGS sequence"/>
</dbReference>
<reference evidence="4 5" key="1">
    <citation type="submission" date="2019-01" db="EMBL/GenBank/DDBJ databases">
        <title>Nuclear Genome Assembly of the Microalgal Biofuel strain Nannochloropsis salina CCMP1776.</title>
        <authorList>
            <person name="Hovde B."/>
        </authorList>
    </citation>
    <scope>NUCLEOTIDE SEQUENCE [LARGE SCALE GENOMIC DNA]</scope>
    <source>
        <strain evidence="4 5">CCMP1776</strain>
    </source>
</reference>
<keyword evidence="5" id="KW-1185">Reference proteome</keyword>
<keyword evidence="1" id="KW-0863">Zinc-finger</keyword>
<feature type="compositionally biased region" description="Basic and acidic residues" evidence="2">
    <location>
        <begin position="30"/>
        <end position="43"/>
    </location>
</feature>
<feature type="region of interest" description="Disordered" evidence="2">
    <location>
        <begin position="1"/>
        <end position="82"/>
    </location>
</feature>
<evidence type="ECO:0000313" key="5">
    <source>
        <dbReference type="Proteomes" id="UP000355283"/>
    </source>
</evidence>
<proteinExistence type="predicted"/>
<dbReference type="InterPro" id="IPR000315">
    <property type="entry name" value="Znf_B-box"/>
</dbReference>
<dbReference type="GO" id="GO:0008270">
    <property type="term" value="F:zinc ion binding"/>
    <property type="evidence" value="ECO:0007669"/>
    <property type="project" value="UniProtKB-KW"/>
</dbReference>
<accession>A0A4D9DBV6</accession>
<gene>
    <name evidence="4" type="ORF">NSK_001234</name>
</gene>
<feature type="compositionally biased region" description="Basic and acidic residues" evidence="2">
    <location>
        <begin position="52"/>
        <end position="63"/>
    </location>
</feature>
<feature type="region of interest" description="Disordered" evidence="2">
    <location>
        <begin position="166"/>
        <end position="190"/>
    </location>
</feature>